<dbReference type="Proteomes" id="UP001162992">
    <property type="component" value="Chromosome 4"/>
</dbReference>
<evidence type="ECO:0000313" key="2">
    <source>
        <dbReference type="Proteomes" id="UP001162992"/>
    </source>
</evidence>
<evidence type="ECO:0000313" key="1">
    <source>
        <dbReference type="EMBL" id="KAJ7560802.1"/>
    </source>
</evidence>
<name>A0ACC2E2T0_DIPCM</name>
<comment type="caution">
    <text evidence="1">The sequence shown here is derived from an EMBL/GenBank/DDBJ whole genome shotgun (WGS) entry which is preliminary data.</text>
</comment>
<proteinExistence type="predicted"/>
<accession>A0ACC2E2T0</accession>
<protein>
    <submittedName>
        <fullName evidence="1">Uncharacterized protein</fullName>
    </submittedName>
</protein>
<keyword evidence="2" id="KW-1185">Reference proteome</keyword>
<dbReference type="EMBL" id="CM055095">
    <property type="protein sequence ID" value="KAJ7560802.1"/>
    <property type="molecule type" value="Genomic_DNA"/>
</dbReference>
<sequence length="368" mass="39765">MEQKTPLITQTCIHRSLVLALLFLAMSSSFNKVSGALSAVGVNYGRVADNLPPPAQVAQLLQSQGIGKVKLYDADPATLQAFGNTGIEMAVMAPDGLIPSFASDANQALSWVTANIVPFIPATKIGVIMVGNEVLTRSDPAFTPLLVPAMWNLHTALIRLDLYQTIKITTPHAMDVLDLGTSYPPSSCTFKSSLASSVIHPLLDFHKDTGSPFMVDAYPFFAYRDDKGEHIPLDYALGGPTAVGFTDFRTGLHYTSLLDAQLDAVYAAMAKLNHSDVGIVLAETGWPSAGNATSEPGSTLNNAAEFNGNLVKRILSNPPLGTPLRPAFPIEAYIFEIFNENQKYSLSERSFGLFYPDMTPVYNIKFTN</sequence>
<gene>
    <name evidence="1" type="ORF">O6H91_04G147000</name>
</gene>
<organism evidence="1 2">
    <name type="scientific">Diphasiastrum complanatum</name>
    <name type="common">Issler's clubmoss</name>
    <name type="synonym">Lycopodium complanatum</name>
    <dbReference type="NCBI Taxonomy" id="34168"/>
    <lineage>
        <taxon>Eukaryota</taxon>
        <taxon>Viridiplantae</taxon>
        <taxon>Streptophyta</taxon>
        <taxon>Embryophyta</taxon>
        <taxon>Tracheophyta</taxon>
        <taxon>Lycopodiopsida</taxon>
        <taxon>Lycopodiales</taxon>
        <taxon>Lycopodiaceae</taxon>
        <taxon>Lycopodioideae</taxon>
        <taxon>Diphasiastrum</taxon>
    </lineage>
</organism>
<reference evidence="2" key="1">
    <citation type="journal article" date="2024" name="Proc. Natl. Acad. Sci. U.S.A.">
        <title>Extraordinary preservation of gene collinearity over three hundred million years revealed in homosporous lycophytes.</title>
        <authorList>
            <person name="Li C."/>
            <person name="Wickell D."/>
            <person name="Kuo L.Y."/>
            <person name="Chen X."/>
            <person name="Nie B."/>
            <person name="Liao X."/>
            <person name="Peng D."/>
            <person name="Ji J."/>
            <person name="Jenkins J."/>
            <person name="Williams M."/>
            <person name="Shu S."/>
            <person name="Plott C."/>
            <person name="Barry K."/>
            <person name="Rajasekar S."/>
            <person name="Grimwood J."/>
            <person name="Han X."/>
            <person name="Sun S."/>
            <person name="Hou Z."/>
            <person name="He W."/>
            <person name="Dai G."/>
            <person name="Sun C."/>
            <person name="Schmutz J."/>
            <person name="Leebens-Mack J.H."/>
            <person name="Li F.W."/>
            <person name="Wang L."/>
        </authorList>
    </citation>
    <scope>NUCLEOTIDE SEQUENCE [LARGE SCALE GENOMIC DNA]</scope>
    <source>
        <strain evidence="2">cv. PW_Plant_1</strain>
    </source>
</reference>